<dbReference type="Proteomes" id="UP001497444">
    <property type="component" value="Chromosome 3"/>
</dbReference>
<dbReference type="InterPro" id="IPR002048">
    <property type="entry name" value="EF_hand_dom"/>
</dbReference>
<proteinExistence type="predicted"/>
<dbReference type="PROSITE" id="PS00018">
    <property type="entry name" value="EF_HAND_1"/>
    <property type="match status" value="1"/>
</dbReference>
<dbReference type="InterPro" id="IPR000261">
    <property type="entry name" value="EH_dom"/>
</dbReference>
<dbReference type="SUPFAM" id="SSF47473">
    <property type="entry name" value="EF-hand"/>
    <property type="match status" value="2"/>
</dbReference>
<evidence type="ECO:0000313" key="6">
    <source>
        <dbReference type="Proteomes" id="UP001497444"/>
    </source>
</evidence>
<keyword evidence="6" id="KW-1185">Reference proteome</keyword>
<dbReference type="Gene3D" id="1.10.238.10">
    <property type="entry name" value="EF-hand"/>
    <property type="match status" value="2"/>
</dbReference>
<gene>
    <name evidence="5" type="ORF">CSSPJE1EN1_LOCUS16349</name>
</gene>
<organism evidence="5 6">
    <name type="scientific">Sphagnum jensenii</name>
    <dbReference type="NCBI Taxonomy" id="128206"/>
    <lineage>
        <taxon>Eukaryota</taxon>
        <taxon>Viridiplantae</taxon>
        <taxon>Streptophyta</taxon>
        <taxon>Embryophyta</taxon>
        <taxon>Bryophyta</taxon>
        <taxon>Sphagnophytina</taxon>
        <taxon>Sphagnopsida</taxon>
        <taxon>Sphagnales</taxon>
        <taxon>Sphagnaceae</taxon>
        <taxon>Sphagnum</taxon>
    </lineage>
</organism>
<feature type="region of interest" description="Disordered" evidence="2">
    <location>
        <begin position="472"/>
        <end position="493"/>
    </location>
</feature>
<sequence length="1030" mass="109951">MELFDSYFRRADLDKDGRISGAEAVAFFQGAGLPQVTLAKIWQSADQGRTGFLSRPEFYNALKLVTVAQAGRDITPEMVRAALTGPAAAQIPPPRINTPVPAAATGLGQPPPASSPQPGFTGGQPTPPPSSQGGGGQVHQPPSSYGGFGGGQPVPPPGSAGAVGTQATGPSGSRGGFAGGQQTPSPSPQGVGGQTPQVPGSRSFGAPPARQLTSQNSLSRYPPSAGQLQVAPTGFSQTPGYGPPAPGGQQTRPSLGSLFTTNSSYLAPKPSTLAPARLWSSSPGVSSVPNSLPTSTAISTPSTGAATTMPKQPQTLPSTAFQGPGFQAGKDVSAGFNSNPSRAPWPKMTQNDIQRYTRVFSKEDTDKDGKITGEQARELFLSWKLPRGVLKQVWDLSDHDNDGMLSQWEFCTALYLMERHREGRPMPAVLPPGIPLDNWQAVGKSGSQISIGAQPPAPGVGTVLQSVPAPQMPLQSPPTVPEAVAPEATSPAPYKSRAPALEAHLLNQLGPDEQEMLKTKLKAAEEADKKVYELDLEILDYKEKTEMYRTKLQEVILFKSRCDNRLNEVIERAAADKREVDALAKKYDRKFKTTGEVTSQFQAEESAFRDIQEKKMQIYHTIAKLDKGGDAKVLQTHIDSISQHLDDLRKLLNDRARRFGVRPKAPVPTDVPFGWQGSGQENAEDWDEDWDKFDDEGFSTVQGIMDETTGGSLPKGVLSAPWGDGESLFDDGFDFSSNPTLGDGLFKDEVEDTHAVPERSRSNSPSPDDSDGVESPEHHFSRSSSQPGGVSELTINTSKPSGRYVDIVDPQEFGHDVLNNSTSFSSPTGSVDQGRMSFNSADPFGDGGVSWAFHDDDKTVSPRASWGLQSSNLSTQTSLDIRSSQGLSRFGKEGSGLMGDSLDMGPRISSPRSEGYDGTDHIWGFERAGNGHEDDYSFSPSKELKESSFFGDNSAFNAAEGSLFSGGSPGLSKEDHYQGGSFLRFDSFAPHSPSAPPPRALDDEADLFASSGPFGSGDQTPKHADRWRTI</sequence>
<accession>A0ABP0WXI6</accession>
<dbReference type="PROSITE" id="PS50031">
    <property type="entry name" value="EH"/>
    <property type="match status" value="2"/>
</dbReference>
<protein>
    <submittedName>
        <fullName evidence="5">Uncharacterized protein</fullName>
    </submittedName>
</protein>
<feature type="domain" description="EF-hand" evidence="4">
    <location>
        <begin position="1"/>
        <end position="34"/>
    </location>
</feature>
<feature type="domain" description="EF-hand" evidence="4">
    <location>
        <begin position="351"/>
        <end position="386"/>
    </location>
</feature>
<evidence type="ECO:0000259" key="4">
    <source>
        <dbReference type="PROSITE" id="PS50222"/>
    </source>
</evidence>
<feature type="compositionally biased region" description="Basic and acidic residues" evidence="2">
    <location>
        <begin position="1020"/>
        <end position="1030"/>
    </location>
</feature>
<dbReference type="SMART" id="SM00027">
    <property type="entry name" value="EH"/>
    <property type="match status" value="2"/>
</dbReference>
<feature type="domain" description="EH" evidence="3">
    <location>
        <begin position="352"/>
        <end position="432"/>
    </location>
</feature>
<dbReference type="SMART" id="SM00054">
    <property type="entry name" value="EFh"/>
    <property type="match status" value="4"/>
</dbReference>
<feature type="region of interest" description="Disordered" evidence="2">
    <location>
        <begin position="987"/>
        <end position="1030"/>
    </location>
</feature>
<name>A0ABP0WXI6_9BRYO</name>
<evidence type="ECO:0000256" key="2">
    <source>
        <dbReference type="SAM" id="MobiDB-lite"/>
    </source>
</evidence>
<evidence type="ECO:0000256" key="1">
    <source>
        <dbReference type="ARBA" id="ARBA00022837"/>
    </source>
</evidence>
<keyword evidence="1" id="KW-0106">Calcium</keyword>
<feature type="region of interest" description="Disordered" evidence="2">
    <location>
        <begin position="279"/>
        <end position="329"/>
    </location>
</feature>
<dbReference type="CDD" id="cd00052">
    <property type="entry name" value="EH"/>
    <property type="match status" value="2"/>
</dbReference>
<feature type="compositionally biased region" description="Polar residues" evidence="2">
    <location>
        <begin position="249"/>
        <end position="263"/>
    </location>
</feature>
<feature type="compositionally biased region" description="Low complexity" evidence="2">
    <location>
        <begin position="280"/>
        <end position="291"/>
    </location>
</feature>
<reference evidence="5" key="1">
    <citation type="submission" date="2024-02" db="EMBL/GenBank/DDBJ databases">
        <authorList>
            <consortium name="ELIXIR-Norway"/>
            <consortium name="Elixir Norway"/>
        </authorList>
    </citation>
    <scope>NUCLEOTIDE SEQUENCE</scope>
</reference>
<feature type="region of interest" description="Disordered" evidence="2">
    <location>
        <begin position="663"/>
        <end position="685"/>
    </location>
</feature>
<feature type="compositionally biased region" description="Polar residues" evidence="2">
    <location>
        <begin position="292"/>
        <end position="321"/>
    </location>
</feature>
<evidence type="ECO:0000313" key="5">
    <source>
        <dbReference type="EMBL" id="CAK9270871.1"/>
    </source>
</evidence>
<dbReference type="EMBL" id="OZ020098">
    <property type="protein sequence ID" value="CAK9270871.1"/>
    <property type="molecule type" value="Genomic_DNA"/>
</dbReference>
<dbReference type="Pfam" id="PF12763">
    <property type="entry name" value="EH"/>
    <property type="match status" value="2"/>
</dbReference>
<feature type="region of interest" description="Disordered" evidence="2">
    <location>
        <begin position="753"/>
        <end position="806"/>
    </location>
</feature>
<feature type="domain" description="EF-hand" evidence="4">
    <location>
        <begin position="390"/>
        <end position="420"/>
    </location>
</feature>
<feature type="region of interest" description="Disordered" evidence="2">
    <location>
        <begin position="85"/>
        <end position="263"/>
    </location>
</feature>
<feature type="domain" description="EH" evidence="3">
    <location>
        <begin position="1"/>
        <end position="90"/>
    </location>
</feature>
<dbReference type="InterPro" id="IPR018247">
    <property type="entry name" value="EF_Hand_1_Ca_BS"/>
</dbReference>
<evidence type="ECO:0000259" key="3">
    <source>
        <dbReference type="PROSITE" id="PS50031"/>
    </source>
</evidence>
<feature type="compositionally biased region" description="Polar residues" evidence="2">
    <location>
        <begin position="782"/>
        <end position="800"/>
    </location>
</feature>
<dbReference type="PANTHER" id="PTHR11216:SF161">
    <property type="entry name" value="CALCIUM-BINDING EF HAND FAMILY PROTEIN"/>
    <property type="match status" value="1"/>
</dbReference>
<dbReference type="InterPro" id="IPR011992">
    <property type="entry name" value="EF-hand-dom_pair"/>
</dbReference>
<dbReference type="PROSITE" id="PS50222">
    <property type="entry name" value="EF_HAND_2"/>
    <property type="match status" value="3"/>
</dbReference>
<dbReference type="PANTHER" id="PTHR11216">
    <property type="entry name" value="EH DOMAIN"/>
    <property type="match status" value="1"/>
</dbReference>